<evidence type="ECO:0000313" key="2">
    <source>
        <dbReference type="EMBL" id="SHG42590.1"/>
    </source>
</evidence>
<dbReference type="OrthoDB" id="786583at2"/>
<keyword evidence="1" id="KW-0472">Membrane</keyword>
<proteinExistence type="predicted"/>
<feature type="transmembrane region" description="Helical" evidence="1">
    <location>
        <begin position="15"/>
        <end position="34"/>
    </location>
</feature>
<accession>A0A1M5JQM9</accession>
<dbReference type="RefSeq" id="WP_073130090.1">
    <property type="nucleotide sequence ID" value="NZ_FQWQ01000001.1"/>
</dbReference>
<gene>
    <name evidence="2" type="ORF">SAMN04488109_0214</name>
</gene>
<evidence type="ECO:0000256" key="1">
    <source>
        <dbReference type="SAM" id="Phobius"/>
    </source>
</evidence>
<name>A0A1M5JQM9_9BACT</name>
<dbReference type="STRING" id="947013.SAMN04488109_0214"/>
<keyword evidence="1" id="KW-1133">Transmembrane helix</keyword>
<keyword evidence="3" id="KW-1185">Reference proteome</keyword>
<protein>
    <submittedName>
        <fullName evidence="2">Uncharacterized protein</fullName>
    </submittedName>
</protein>
<feature type="transmembrane region" description="Helical" evidence="1">
    <location>
        <begin position="46"/>
        <end position="67"/>
    </location>
</feature>
<keyword evidence="1" id="KW-0812">Transmembrane</keyword>
<organism evidence="2 3">
    <name type="scientific">Chryseolinea serpens</name>
    <dbReference type="NCBI Taxonomy" id="947013"/>
    <lineage>
        <taxon>Bacteria</taxon>
        <taxon>Pseudomonadati</taxon>
        <taxon>Bacteroidota</taxon>
        <taxon>Cytophagia</taxon>
        <taxon>Cytophagales</taxon>
        <taxon>Fulvivirgaceae</taxon>
        <taxon>Chryseolinea</taxon>
    </lineage>
</organism>
<dbReference type="EMBL" id="FQWQ01000001">
    <property type="protein sequence ID" value="SHG42590.1"/>
    <property type="molecule type" value="Genomic_DNA"/>
</dbReference>
<sequence>MPDSNDKLWPYNKGLAFAIIPLVWLVFMVIFMIGQRYAGWQNTQGTVILVVASISFLPVVLLLLDFFSGRGAVLDIKGVKIDFSKINLDTQAVKRASFGLPDNIGVDGALITDSTAMNIVKVLATTFDQEVAVLNLKSGDAWWVTRLLAFSAGAARTGSPAILVFIGKKENVANAFLGMAKPKDIVNAIVENNDQYKLRYDKAIGIARQVLLFSDDTLLPPNFMLAPDIARYTTLPEYVNLHEAVTEQIILDQMANNSAYAPAGSLEEPPDKITISRLHELFAPCLYKDEIELSASHDQQIDKLLSSKAPYIALMKDGQYDSALKQSDGERLVLTELFRQSKNNKPQNQTT</sequence>
<dbReference type="Proteomes" id="UP000184212">
    <property type="component" value="Unassembled WGS sequence"/>
</dbReference>
<dbReference type="AlphaFoldDB" id="A0A1M5JQM9"/>
<reference evidence="2 3" key="1">
    <citation type="submission" date="2016-11" db="EMBL/GenBank/DDBJ databases">
        <authorList>
            <person name="Jaros S."/>
            <person name="Januszkiewicz K."/>
            <person name="Wedrychowicz H."/>
        </authorList>
    </citation>
    <scope>NUCLEOTIDE SEQUENCE [LARGE SCALE GENOMIC DNA]</scope>
    <source>
        <strain evidence="2 3">DSM 24574</strain>
    </source>
</reference>
<evidence type="ECO:0000313" key="3">
    <source>
        <dbReference type="Proteomes" id="UP000184212"/>
    </source>
</evidence>